<reference evidence="4" key="1">
    <citation type="journal article" date="2019" name="Sci. Rep.">
        <title>Draft genome of Tanacetum cinerariifolium, the natural source of mosquito coil.</title>
        <authorList>
            <person name="Yamashiro T."/>
            <person name="Shiraishi A."/>
            <person name="Satake H."/>
            <person name="Nakayama K."/>
        </authorList>
    </citation>
    <scope>NUCLEOTIDE SEQUENCE</scope>
</reference>
<dbReference type="Pfam" id="PF07727">
    <property type="entry name" value="RVT_2"/>
    <property type="match status" value="1"/>
</dbReference>
<accession>A0A699IEB4</accession>
<evidence type="ECO:0000259" key="2">
    <source>
        <dbReference type="Pfam" id="PF13976"/>
    </source>
</evidence>
<gene>
    <name evidence="4" type="ORF">Tci_516849</name>
</gene>
<evidence type="ECO:0000259" key="3">
    <source>
        <dbReference type="Pfam" id="PF22936"/>
    </source>
</evidence>
<evidence type="ECO:0000313" key="4">
    <source>
        <dbReference type="EMBL" id="GEZ44876.1"/>
    </source>
</evidence>
<comment type="caution">
    <text evidence="4">The sequence shown here is derived from an EMBL/GenBank/DDBJ whole genome shotgun (WGS) entry which is preliminary data.</text>
</comment>
<feature type="domain" description="GAG-pre-integrase" evidence="2">
    <location>
        <begin position="237"/>
        <end position="291"/>
    </location>
</feature>
<protein>
    <submittedName>
        <fullName evidence="4">Ribonuclease H-like domain-containing protein</fullName>
    </submittedName>
</protein>
<dbReference type="InterPro" id="IPR025724">
    <property type="entry name" value="GAG-pre-integrase_dom"/>
</dbReference>
<feature type="non-terminal residue" evidence="4">
    <location>
        <position position="540"/>
    </location>
</feature>
<organism evidence="4">
    <name type="scientific">Tanacetum cinerariifolium</name>
    <name type="common">Dalmatian daisy</name>
    <name type="synonym">Chrysanthemum cinerariifolium</name>
    <dbReference type="NCBI Taxonomy" id="118510"/>
    <lineage>
        <taxon>Eukaryota</taxon>
        <taxon>Viridiplantae</taxon>
        <taxon>Streptophyta</taxon>
        <taxon>Embryophyta</taxon>
        <taxon>Tracheophyta</taxon>
        <taxon>Spermatophyta</taxon>
        <taxon>Magnoliopsida</taxon>
        <taxon>eudicotyledons</taxon>
        <taxon>Gunneridae</taxon>
        <taxon>Pentapetalae</taxon>
        <taxon>asterids</taxon>
        <taxon>campanulids</taxon>
        <taxon>Asterales</taxon>
        <taxon>Asteraceae</taxon>
        <taxon>Asteroideae</taxon>
        <taxon>Anthemideae</taxon>
        <taxon>Anthemidinae</taxon>
        <taxon>Tanacetum</taxon>
    </lineage>
</organism>
<sequence length="540" mass="59887">MEELASLGTGVNLYMITRIEQGYHQELITIAPMVLLLFCGGLLVAKHINSRPKPSGPPVWSSSAAAQLRGPPANCLSSPTAVCTGSAQQPWCFRSSSHSLCVSVNFTTSAFSTMSLQDPTWNMDTGATSHLNSYSHNLSTIFNKRLFLSIHVGDGNSILVTNTGHSIIPSHHRPLHLHNVLVTPNITKNLIFVRQFTKDNNCTIEFDAFGFSITDFLTRRILLRCDNSTDLYPVNKPSNLPAALVSTSSSTWHQRLGHPGDEVLRSLNSHPFISCSKEKSSHVFHAYQLGKRVKLPFHSSDSIVTKSSNVNLVRSMWLFKHKFHADGTLSHCKARLVTNGSNQQHNVEFDETFSPVVKLATIRTVLSLAVSRQWPIHQHDVKNAFLNGDLSETAYMHQPPGFIDSCYPNHACLCRGLVWAPLGLYLYASATTSLVGYTDADWAGSPSNRSCDESRRLKKHQYLGGETYYRRSLDGRVVFNMLLACLSLLCDDSLMLTASFGDFAVMAAVMDYCFMVKSKLLTFVVKHFSRSLWIASATPV</sequence>
<feature type="domain" description="Reverse transcriptase Ty1/copia-type" evidence="1">
    <location>
        <begin position="303"/>
        <end position="410"/>
    </location>
</feature>
<dbReference type="EMBL" id="BKCJ010280206">
    <property type="protein sequence ID" value="GEZ44876.1"/>
    <property type="molecule type" value="Genomic_DNA"/>
</dbReference>
<dbReference type="AlphaFoldDB" id="A0A699IEB4"/>
<dbReference type="InterPro" id="IPR054722">
    <property type="entry name" value="PolX-like_BBD"/>
</dbReference>
<dbReference type="InterPro" id="IPR013103">
    <property type="entry name" value="RVT_2"/>
</dbReference>
<dbReference type="Pfam" id="PF22936">
    <property type="entry name" value="Pol_BBD"/>
    <property type="match status" value="1"/>
</dbReference>
<name>A0A699IEB4_TANCI</name>
<proteinExistence type="predicted"/>
<dbReference type="Pfam" id="PF13976">
    <property type="entry name" value="gag_pre-integrs"/>
    <property type="match status" value="1"/>
</dbReference>
<feature type="domain" description="Retrovirus-related Pol polyprotein from transposon TNT 1-94-like beta-barrel" evidence="3">
    <location>
        <begin position="121"/>
        <end position="199"/>
    </location>
</feature>
<evidence type="ECO:0000259" key="1">
    <source>
        <dbReference type="Pfam" id="PF07727"/>
    </source>
</evidence>